<comment type="caution">
    <text evidence="2">The sequence shown here is derived from an EMBL/GenBank/DDBJ whole genome shotgun (WGS) entry which is preliminary data.</text>
</comment>
<evidence type="ECO:0000256" key="1">
    <source>
        <dbReference type="SAM" id="SignalP"/>
    </source>
</evidence>
<evidence type="ECO:0000313" key="2">
    <source>
        <dbReference type="EMBL" id="MFH6772297.1"/>
    </source>
</evidence>
<name>A0ABW7MZS2_9FLAO</name>
<dbReference type="RefSeq" id="WP_344737677.1">
    <property type="nucleotide sequence ID" value="NZ_BAABAY010000001.1"/>
</dbReference>
<sequence>MKLTILFSTALFMFLMQCDTAAIKTTCGVAIPTEELPWLKTKTNELKQTSLYELGQVYIWQTEYNGETYFIFDNCCPNCDSVLSIYTCDGEDVSTNQTISDYIYGIDKSNKDVIWTPENFSCNL</sequence>
<dbReference type="EMBL" id="JBAWKB010000003">
    <property type="protein sequence ID" value="MFH6772297.1"/>
    <property type="molecule type" value="Genomic_DNA"/>
</dbReference>
<feature type="chain" id="PRO_5045459549" evidence="1">
    <location>
        <begin position="22"/>
        <end position="124"/>
    </location>
</feature>
<evidence type="ECO:0000313" key="3">
    <source>
        <dbReference type="Proteomes" id="UP001610100"/>
    </source>
</evidence>
<accession>A0ABW7MZS2</accession>
<protein>
    <submittedName>
        <fullName evidence="2">Uncharacterized protein</fullName>
    </submittedName>
</protein>
<organism evidence="2 3">
    <name type="scientific">Gaetbulibacter aestuarii</name>
    <dbReference type="NCBI Taxonomy" id="1502358"/>
    <lineage>
        <taxon>Bacteria</taxon>
        <taxon>Pseudomonadati</taxon>
        <taxon>Bacteroidota</taxon>
        <taxon>Flavobacteriia</taxon>
        <taxon>Flavobacteriales</taxon>
        <taxon>Flavobacteriaceae</taxon>
        <taxon>Gaetbulibacter</taxon>
    </lineage>
</organism>
<keyword evidence="1" id="KW-0732">Signal</keyword>
<dbReference type="Proteomes" id="UP001610100">
    <property type="component" value="Unassembled WGS sequence"/>
</dbReference>
<keyword evidence="3" id="KW-1185">Reference proteome</keyword>
<reference evidence="2 3" key="1">
    <citation type="submission" date="2024-02" db="EMBL/GenBank/DDBJ databases">
        <title>A Gaetbulibacter species isolated from tidal flats and genomic insights of their niches.</title>
        <authorList>
            <person name="Ye Y."/>
        </authorList>
    </citation>
    <scope>NUCLEOTIDE SEQUENCE [LARGE SCALE GENOMIC DNA]</scope>
    <source>
        <strain evidence="2 3">KYW382</strain>
    </source>
</reference>
<proteinExistence type="predicted"/>
<gene>
    <name evidence="2" type="ORF">V8G58_10170</name>
</gene>
<feature type="signal peptide" evidence="1">
    <location>
        <begin position="1"/>
        <end position="21"/>
    </location>
</feature>